<dbReference type="InterPro" id="IPR002138">
    <property type="entry name" value="Pept_C14_p10"/>
</dbReference>
<sequence>MSGSGNFEDEIDAMIARELDAAMGRPTDRVRQNSNTQRRTNGNEASGEKYDLSKNAFVLVLHHYEYNSGKVRMGSKVDMEKIKGFFDLYRTEPNGGLEVHDNLTLRQVRQLMDTVSQKDFSHCSCLIVIIMSHGDQDDTILAQDDKHYSLHEDVLEKVAINVTLANKPKLFIVNACRGSAVVTDAVTFRFDNSDMVIFQSTYEGHVSYRSTVSGSFFLQEFFDLLRENDHLNICELSTMLNSRAVERR</sequence>
<accession>A0A182IX30</accession>
<dbReference type="SUPFAM" id="SSF52129">
    <property type="entry name" value="Caspase-like"/>
    <property type="match status" value="1"/>
</dbReference>
<dbReference type="GO" id="GO:0006915">
    <property type="term" value="P:apoptotic process"/>
    <property type="evidence" value="ECO:0007669"/>
    <property type="project" value="TreeGrafter"/>
</dbReference>
<dbReference type="PANTHER" id="PTHR10454:SF210">
    <property type="entry name" value="CASPASE-2"/>
    <property type="match status" value="1"/>
</dbReference>
<dbReference type="InterPro" id="IPR011600">
    <property type="entry name" value="Pept_C14_caspase"/>
</dbReference>
<evidence type="ECO:0000259" key="5">
    <source>
        <dbReference type="PROSITE" id="PS50208"/>
    </source>
</evidence>
<evidence type="ECO:0000256" key="2">
    <source>
        <dbReference type="RuleBase" id="RU003971"/>
    </source>
</evidence>
<dbReference type="GO" id="GO:0043525">
    <property type="term" value="P:positive regulation of neuron apoptotic process"/>
    <property type="evidence" value="ECO:0007669"/>
    <property type="project" value="TreeGrafter"/>
</dbReference>
<dbReference type="PROSITE" id="PS50208">
    <property type="entry name" value="CASPASE_P20"/>
    <property type="match status" value="1"/>
</dbReference>
<feature type="region of interest" description="Disordered" evidence="3">
    <location>
        <begin position="22"/>
        <end position="47"/>
    </location>
</feature>
<dbReference type="InterPro" id="IPR029030">
    <property type="entry name" value="Caspase-like_dom_sf"/>
</dbReference>
<dbReference type="PANTHER" id="PTHR10454">
    <property type="entry name" value="CASPASE"/>
    <property type="match status" value="1"/>
</dbReference>
<dbReference type="InterPro" id="IPR016129">
    <property type="entry name" value="Caspase_his_AS"/>
</dbReference>
<dbReference type="PROSITE" id="PS50207">
    <property type="entry name" value="CASPASE_P10"/>
    <property type="match status" value="1"/>
</dbReference>
<dbReference type="AlphaFoldDB" id="A0A182IX30"/>
<organism evidence="6">
    <name type="scientific">Anopheles atroparvus</name>
    <name type="common">European mosquito</name>
    <dbReference type="NCBI Taxonomy" id="41427"/>
    <lineage>
        <taxon>Eukaryota</taxon>
        <taxon>Metazoa</taxon>
        <taxon>Ecdysozoa</taxon>
        <taxon>Arthropoda</taxon>
        <taxon>Hexapoda</taxon>
        <taxon>Insecta</taxon>
        <taxon>Pterygota</taxon>
        <taxon>Neoptera</taxon>
        <taxon>Endopterygota</taxon>
        <taxon>Diptera</taxon>
        <taxon>Nematocera</taxon>
        <taxon>Culicoidea</taxon>
        <taxon>Culicidae</taxon>
        <taxon>Anophelinae</taxon>
        <taxon>Anopheles</taxon>
    </lineage>
</organism>
<dbReference type="SMART" id="SM00115">
    <property type="entry name" value="CASc"/>
    <property type="match status" value="1"/>
</dbReference>
<feature type="domain" description="Caspase family p20" evidence="5">
    <location>
        <begin position="54"/>
        <end position="180"/>
    </location>
</feature>
<feature type="domain" description="Caspase family p10" evidence="4">
    <location>
        <begin position="192"/>
        <end position="227"/>
    </location>
</feature>
<dbReference type="EnsemblMetazoa" id="AATE007143-RA">
    <property type="protein sequence ID" value="AATE007143-PA.1"/>
    <property type="gene ID" value="AATE007143"/>
</dbReference>
<dbReference type="VEuPathDB" id="VectorBase:AATE007143"/>
<dbReference type="GO" id="GO:0005737">
    <property type="term" value="C:cytoplasm"/>
    <property type="evidence" value="ECO:0007669"/>
    <property type="project" value="TreeGrafter"/>
</dbReference>
<dbReference type="GO" id="GO:0004197">
    <property type="term" value="F:cysteine-type endopeptidase activity"/>
    <property type="evidence" value="ECO:0007669"/>
    <property type="project" value="InterPro"/>
</dbReference>
<dbReference type="Pfam" id="PF00656">
    <property type="entry name" value="Peptidase_C14"/>
    <property type="match status" value="1"/>
</dbReference>
<protein>
    <recommendedName>
        <fullName evidence="7">Caspase family p20 domain-containing protein</fullName>
    </recommendedName>
</protein>
<feature type="compositionally biased region" description="Basic and acidic residues" evidence="3">
    <location>
        <begin position="22"/>
        <end position="31"/>
    </location>
</feature>
<name>A0A182IX30_ANOAO</name>
<evidence type="ECO:0000259" key="4">
    <source>
        <dbReference type="PROSITE" id="PS50207"/>
    </source>
</evidence>
<dbReference type="InterPro" id="IPR002398">
    <property type="entry name" value="Pept_C14"/>
</dbReference>
<comment type="similarity">
    <text evidence="1 2">Belongs to the peptidase C14A family.</text>
</comment>
<dbReference type="EMBL" id="AXCP01008498">
    <property type="status" value="NOT_ANNOTATED_CDS"/>
    <property type="molecule type" value="Genomic_DNA"/>
</dbReference>
<dbReference type="GO" id="GO:0006508">
    <property type="term" value="P:proteolysis"/>
    <property type="evidence" value="ECO:0007669"/>
    <property type="project" value="InterPro"/>
</dbReference>
<dbReference type="InterPro" id="IPR015917">
    <property type="entry name" value="Pept_C14A"/>
</dbReference>
<dbReference type="Gene3D" id="3.40.50.1460">
    <property type="match status" value="1"/>
</dbReference>
<dbReference type="InterPro" id="IPR001309">
    <property type="entry name" value="Pept_C14_p20"/>
</dbReference>
<dbReference type="PROSITE" id="PS01121">
    <property type="entry name" value="CASPASE_HIS"/>
    <property type="match status" value="1"/>
</dbReference>
<dbReference type="STRING" id="41427.A0A182IX30"/>
<proteinExistence type="inferred from homology"/>
<evidence type="ECO:0008006" key="7">
    <source>
        <dbReference type="Google" id="ProtNLM"/>
    </source>
</evidence>
<feature type="compositionally biased region" description="Polar residues" evidence="3">
    <location>
        <begin position="32"/>
        <end position="44"/>
    </location>
</feature>
<evidence type="ECO:0000256" key="1">
    <source>
        <dbReference type="ARBA" id="ARBA00010134"/>
    </source>
</evidence>
<dbReference type="PRINTS" id="PR00376">
    <property type="entry name" value="IL1BCENZYME"/>
</dbReference>
<evidence type="ECO:0000256" key="3">
    <source>
        <dbReference type="SAM" id="MobiDB-lite"/>
    </source>
</evidence>
<evidence type="ECO:0000313" key="6">
    <source>
        <dbReference type="EnsemblMetazoa" id="AATE007143-PA.1"/>
    </source>
</evidence>
<reference evidence="6" key="1">
    <citation type="submission" date="2022-08" db="UniProtKB">
        <authorList>
            <consortium name="EnsemblMetazoa"/>
        </authorList>
    </citation>
    <scope>IDENTIFICATION</scope>
    <source>
        <strain evidence="6">EBRO</strain>
    </source>
</reference>